<dbReference type="GO" id="GO:0005737">
    <property type="term" value="C:cytoplasm"/>
    <property type="evidence" value="ECO:0007669"/>
    <property type="project" value="TreeGrafter"/>
</dbReference>
<feature type="compositionally biased region" description="Basic and acidic residues" evidence="1">
    <location>
        <begin position="197"/>
        <end position="214"/>
    </location>
</feature>
<dbReference type="PANTHER" id="PTHR34179:SF1">
    <property type="entry name" value="TUMOR PROTEIN P53-INDUCIBLE PROTEIN 13"/>
    <property type="match status" value="1"/>
</dbReference>
<dbReference type="AlphaFoldDB" id="A0A2Y9Q1G9"/>
<feature type="transmembrane region" description="Helical" evidence="2">
    <location>
        <begin position="636"/>
        <end position="656"/>
    </location>
</feature>
<keyword evidence="2" id="KW-0812">Transmembrane</keyword>
<feature type="region of interest" description="Disordered" evidence="1">
    <location>
        <begin position="33"/>
        <end position="66"/>
    </location>
</feature>
<keyword evidence="3" id="KW-1185">Reference proteome</keyword>
<feature type="compositionally biased region" description="Basic residues" evidence="1">
    <location>
        <begin position="691"/>
        <end position="703"/>
    </location>
</feature>
<keyword evidence="2" id="KW-0472">Membrane</keyword>
<evidence type="ECO:0000313" key="4">
    <source>
        <dbReference type="RefSeq" id="XP_022451306.1"/>
    </source>
</evidence>
<evidence type="ECO:0000256" key="1">
    <source>
        <dbReference type="SAM" id="MobiDB-lite"/>
    </source>
</evidence>
<dbReference type="RefSeq" id="XP_022451306.1">
    <property type="nucleotide sequence ID" value="XM_022595598.2"/>
</dbReference>
<dbReference type="PANTHER" id="PTHR34179">
    <property type="entry name" value="TUMOR PROTEIN P53-INDUCIBLE PROTEIN 13"/>
    <property type="match status" value="1"/>
</dbReference>
<reference evidence="4" key="1">
    <citation type="submission" date="2025-08" db="UniProtKB">
        <authorList>
            <consortium name="RefSeq"/>
        </authorList>
    </citation>
    <scope>IDENTIFICATION</scope>
    <source>
        <tissue evidence="4">Blood</tissue>
    </source>
</reference>
<dbReference type="KEGG" id="dle:111185738"/>
<feature type="region of interest" description="Disordered" evidence="1">
    <location>
        <begin position="197"/>
        <end position="241"/>
    </location>
</feature>
<feature type="compositionally biased region" description="Low complexity" evidence="1">
    <location>
        <begin position="607"/>
        <end position="620"/>
    </location>
</feature>
<keyword evidence="2" id="KW-1133">Transmembrane helix</keyword>
<dbReference type="GeneID" id="111185738"/>
<feature type="region of interest" description="Disordered" evidence="1">
    <location>
        <begin position="691"/>
        <end position="719"/>
    </location>
</feature>
<accession>A0A2Y9Q1G9</accession>
<feature type="compositionally biased region" description="Gly residues" evidence="1">
    <location>
        <begin position="232"/>
        <end position="241"/>
    </location>
</feature>
<name>A0A2Y9Q1G9_DELLE</name>
<organism evidence="3 4">
    <name type="scientific">Delphinapterus leucas</name>
    <name type="common">Beluga whale</name>
    <dbReference type="NCBI Taxonomy" id="9749"/>
    <lineage>
        <taxon>Eukaryota</taxon>
        <taxon>Metazoa</taxon>
        <taxon>Chordata</taxon>
        <taxon>Craniata</taxon>
        <taxon>Vertebrata</taxon>
        <taxon>Euteleostomi</taxon>
        <taxon>Mammalia</taxon>
        <taxon>Eutheria</taxon>
        <taxon>Laurasiatheria</taxon>
        <taxon>Artiodactyla</taxon>
        <taxon>Whippomorpha</taxon>
        <taxon>Cetacea</taxon>
        <taxon>Odontoceti</taxon>
        <taxon>Monodontidae</taxon>
        <taxon>Delphinapterus</taxon>
    </lineage>
</organism>
<evidence type="ECO:0000256" key="2">
    <source>
        <dbReference type="SAM" id="Phobius"/>
    </source>
</evidence>
<dbReference type="STRING" id="9749.A0A2Y9Q1G9"/>
<sequence length="719" mass="76852">MLVPLPALVRCADTPGAWGSPGTWLQVEEILTTAPQEGLPQKKQPQTSENRLEEKTHSGALGGGCLSPRDPAVAGDRWQSLHQLNNWQLPGNGGRMQVTLISLKRVCRRSGPVSPPAPPSSQWNPNSRPPPRSKIHPGAAAAPCRPRRPAETSARAKEVVPPASQRCAQKTGFRTIFSGLGLKTLARTVPGCGRALGRGEARRGEGRASLESRGARSGVGAGRRARARGLRGHAGGVGARGQGQAARAPWLAGLRAVLGRAGMAPPPPPPQLLLLAALAGLLGPSEVRRPAPEKASARDLKALCQKFVLEGVVRGEGTRSSPLGGLGLGGRGQSPRRGQTPQLFCALNPQVVAEPAEEAGARCPEGLWPLPPQVSPRVTYTRVSPRQAEDVSFLYHPCAHPWLKLQLAFLAHICMAQPLLVPDSSLTQDRPLVLAAWGVALEMAWVEPAWAAHWLKRRRRRKQKKEKAWFRSDSFSGPYPLVPTPGRGRLCRRGCVQATALAFTLRSWRPPGIEVASRGPRQLFPSGAKRRGLRAALGLQPTPSALRFRSVSPRSMEAKQPMLGPQGARDNAPSVPTGPLLPGGPGSSVSSRLEAQVPKGQSSPGVCACPSQASPAARAAAPPPAARGPTPRTEEAAWAAMALTFLLVLLTLATLCTRLHRNFRRGESIYWEPTVDSQDTVAAVLKRRLQMPPRRVKRSRRRPLLPPTPDSGPDGDSSE</sequence>
<proteinExistence type="predicted"/>
<feature type="region of interest" description="Disordered" evidence="1">
    <location>
        <begin position="320"/>
        <end position="339"/>
    </location>
</feature>
<dbReference type="InParanoid" id="A0A2Y9Q1G9"/>
<feature type="region of interest" description="Disordered" evidence="1">
    <location>
        <begin position="544"/>
        <end position="632"/>
    </location>
</feature>
<dbReference type="FunCoup" id="A0A2Y9Q1G9">
    <property type="interactions" value="372"/>
</dbReference>
<feature type="region of interest" description="Disordered" evidence="1">
    <location>
        <begin position="109"/>
        <end position="163"/>
    </location>
</feature>
<protein>
    <submittedName>
        <fullName evidence="4">Tumor protein p53-inducible protein 13 isoform X1</fullName>
    </submittedName>
</protein>
<gene>
    <name evidence="4" type="primary">TP53I13</name>
</gene>
<dbReference type="CTD" id="90313"/>
<feature type="compositionally biased region" description="Basic and acidic residues" evidence="1">
    <location>
        <begin position="148"/>
        <end position="158"/>
    </location>
</feature>
<dbReference type="Proteomes" id="UP000248483">
    <property type="component" value="Unplaced"/>
</dbReference>
<evidence type="ECO:0000313" key="3">
    <source>
        <dbReference type="Proteomes" id="UP000248483"/>
    </source>
</evidence>